<dbReference type="InterPro" id="IPR036439">
    <property type="entry name" value="Dockerin_dom_sf"/>
</dbReference>
<evidence type="ECO:0008006" key="3">
    <source>
        <dbReference type="Google" id="ProtNLM"/>
    </source>
</evidence>
<feature type="non-terminal residue" evidence="2">
    <location>
        <position position="1"/>
    </location>
</feature>
<feature type="region of interest" description="Disordered" evidence="1">
    <location>
        <begin position="288"/>
        <end position="314"/>
    </location>
</feature>
<feature type="non-terminal residue" evidence="2">
    <location>
        <position position="405"/>
    </location>
</feature>
<comment type="caution">
    <text evidence="2">The sequence shown here is derived from an EMBL/GenBank/DDBJ whole genome shotgun (WGS) entry which is preliminary data.</text>
</comment>
<dbReference type="GO" id="GO:0000272">
    <property type="term" value="P:polysaccharide catabolic process"/>
    <property type="evidence" value="ECO:0007669"/>
    <property type="project" value="InterPro"/>
</dbReference>
<dbReference type="EMBL" id="BARV01007345">
    <property type="protein sequence ID" value="GAI06681.1"/>
    <property type="molecule type" value="Genomic_DNA"/>
</dbReference>
<organism evidence="2">
    <name type="scientific">marine sediment metagenome</name>
    <dbReference type="NCBI Taxonomy" id="412755"/>
    <lineage>
        <taxon>unclassified sequences</taxon>
        <taxon>metagenomes</taxon>
        <taxon>ecological metagenomes</taxon>
    </lineage>
</organism>
<feature type="region of interest" description="Disordered" evidence="1">
    <location>
        <begin position="195"/>
        <end position="214"/>
    </location>
</feature>
<gene>
    <name evidence="2" type="ORF">S06H3_14972</name>
</gene>
<sequence length="405" mass="45641">DRKTVDMGYHYPFTPEAEPCRFCELFRDGIINFKDFAAFTLSWLSEDCSPANEWCQHADVTFDTYVDFEDVKLFAECWLVEDTYPPAPNPSEWEVEPYPLWSLAYPNSISMTARTASDAWDFWVGNVQYYFDCVYGDCNDSGWQNDANYIDSNLVIGVEYGYRVRARDASKQIPDDGTGETGNKTEWSLTRYAIAGEEPPPPEDHNPPTPNPMTWATEPYATSPTSIAMVATTATDDTPDVEYYFEDFDVPAINSGWQSSPAWVDTTCEPETTYTYRVMARDTSPWWNETGWSDPCSATTPEEEEPPPPEDTNPPAPVAWEVAPYETGSGLNAFANMTAAEATDPEGNGPVLYYFECVGIPSINSGWTTEQVWNNVPIGRQNQFLYFHFRVSDNLGNMSGWSTSL</sequence>
<dbReference type="Gene3D" id="1.10.1330.10">
    <property type="entry name" value="Dockerin domain"/>
    <property type="match status" value="1"/>
</dbReference>
<accession>X1LLG8</accession>
<evidence type="ECO:0000256" key="1">
    <source>
        <dbReference type="SAM" id="MobiDB-lite"/>
    </source>
</evidence>
<protein>
    <recommendedName>
        <fullName evidence="3">Fibronectin type-III domain-containing protein</fullName>
    </recommendedName>
</protein>
<evidence type="ECO:0000313" key="2">
    <source>
        <dbReference type="EMBL" id="GAI06681.1"/>
    </source>
</evidence>
<name>X1LLG8_9ZZZZ</name>
<reference evidence="2" key="1">
    <citation type="journal article" date="2014" name="Front. Microbiol.">
        <title>High frequency of phylogenetically diverse reductive dehalogenase-homologous genes in deep subseafloor sedimentary metagenomes.</title>
        <authorList>
            <person name="Kawai M."/>
            <person name="Futagami T."/>
            <person name="Toyoda A."/>
            <person name="Takaki Y."/>
            <person name="Nishi S."/>
            <person name="Hori S."/>
            <person name="Arai W."/>
            <person name="Tsubouchi T."/>
            <person name="Morono Y."/>
            <person name="Uchiyama I."/>
            <person name="Ito T."/>
            <person name="Fujiyama A."/>
            <person name="Inagaki F."/>
            <person name="Takami H."/>
        </authorList>
    </citation>
    <scope>NUCLEOTIDE SEQUENCE</scope>
    <source>
        <strain evidence="2">Expedition CK06-06</strain>
    </source>
</reference>
<dbReference type="AlphaFoldDB" id="X1LLG8"/>
<proteinExistence type="predicted"/>